<keyword evidence="1" id="KW-0479">Metal-binding</keyword>
<dbReference type="InterPro" id="IPR011330">
    <property type="entry name" value="Glyco_hydro/deAcase_b/a-brl"/>
</dbReference>
<keyword evidence="2" id="KW-0378">Hydrolase</keyword>
<dbReference type="InterPro" id="IPR002509">
    <property type="entry name" value="NODB_dom"/>
</dbReference>
<dbReference type="EMBL" id="DVJJ01000018">
    <property type="protein sequence ID" value="HIS63907.1"/>
    <property type="molecule type" value="Genomic_DNA"/>
</dbReference>
<evidence type="ECO:0000256" key="1">
    <source>
        <dbReference type="ARBA" id="ARBA00022723"/>
    </source>
</evidence>
<dbReference type="GO" id="GO:0046872">
    <property type="term" value="F:metal ion binding"/>
    <property type="evidence" value="ECO:0007669"/>
    <property type="project" value="UniProtKB-KW"/>
</dbReference>
<dbReference type="Proteomes" id="UP000886741">
    <property type="component" value="Unassembled WGS sequence"/>
</dbReference>
<proteinExistence type="predicted"/>
<evidence type="ECO:0000313" key="6">
    <source>
        <dbReference type="Proteomes" id="UP000886741"/>
    </source>
</evidence>
<evidence type="ECO:0000259" key="4">
    <source>
        <dbReference type="PROSITE" id="PS51677"/>
    </source>
</evidence>
<feature type="domain" description="NodB homology" evidence="4">
    <location>
        <begin position="28"/>
        <end position="205"/>
    </location>
</feature>
<dbReference type="InterPro" id="IPR050248">
    <property type="entry name" value="Polysacc_deacetylase_ArnD"/>
</dbReference>
<name>A0A9D1JSC1_9FIRM</name>
<accession>A0A9D1JSC1</accession>
<dbReference type="SUPFAM" id="SSF88713">
    <property type="entry name" value="Glycoside hydrolase/deacetylase"/>
    <property type="match status" value="1"/>
</dbReference>
<dbReference type="GO" id="GO:0005975">
    <property type="term" value="P:carbohydrate metabolic process"/>
    <property type="evidence" value="ECO:0007669"/>
    <property type="project" value="InterPro"/>
</dbReference>
<feature type="signal peptide" evidence="3">
    <location>
        <begin position="1"/>
        <end position="22"/>
    </location>
</feature>
<reference evidence="5" key="1">
    <citation type="submission" date="2020-10" db="EMBL/GenBank/DDBJ databases">
        <authorList>
            <person name="Gilroy R."/>
        </authorList>
    </citation>
    <scope>NUCLEOTIDE SEQUENCE</scope>
    <source>
        <strain evidence="5">ChiBcec16-1751</strain>
    </source>
</reference>
<dbReference type="PANTHER" id="PTHR10587:SF133">
    <property type="entry name" value="CHITIN DEACETYLASE 1-RELATED"/>
    <property type="match status" value="1"/>
</dbReference>
<comment type="caution">
    <text evidence="5">The sequence shown here is derived from an EMBL/GenBank/DDBJ whole genome shotgun (WGS) entry which is preliminary data.</text>
</comment>
<gene>
    <name evidence="5" type="ORF">IAA83_00875</name>
</gene>
<organism evidence="5 6">
    <name type="scientific">Candidatus Avoscillospira avistercoris</name>
    <dbReference type="NCBI Taxonomy" id="2840707"/>
    <lineage>
        <taxon>Bacteria</taxon>
        <taxon>Bacillati</taxon>
        <taxon>Bacillota</taxon>
        <taxon>Clostridia</taxon>
        <taxon>Eubacteriales</taxon>
        <taxon>Oscillospiraceae</taxon>
        <taxon>Oscillospiraceae incertae sedis</taxon>
        <taxon>Candidatus Avoscillospira</taxon>
    </lineage>
</organism>
<dbReference type="GO" id="GO:0016020">
    <property type="term" value="C:membrane"/>
    <property type="evidence" value="ECO:0007669"/>
    <property type="project" value="TreeGrafter"/>
</dbReference>
<feature type="chain" id="PRO_5038963149" evidence="3">
    <location>
        <begin position="23"/>
        <end position="227"/>
    </location>
</feature>
<dbReference type="PROSITE" id="PS51677">
    <property type="entry name" value="NODB"/>
    <property type="match status" value="1"/>
</dbReference>
<dbReference type="GO" id="GO:0016810">
    <property type="term" value="F:hydrolase activity, acting on carbon-nitrogen (but not peptide) bonds"/>
    <property type="evidence" value="ECO:0007669"/>
    <property type="project" value="InterPro"/>
</dbReference>
<dbReference type="AlphaFoldDB" id="A0A9D1JSC1"/>
<evidence type="ECO:0000256" key="3">
    <source>
        <dbReference type="SAM" id="SignalP"/>
    </source>
</evidence>
<evidence type="ECO:0000256" key="2">
    <source>
        <dbReference type="ARBA" id="ARBA00022801"/>
    </source>
</evidence>
<dbReference type="Pfam" id="PF01522">
    <property type="entry name" value="Polysacc_deac_1"/>
    <property type="match status" value="1"/>
</dbReference>
<dbReference type="Gene3D" id="3.20.20.370">
    <property type="entry name" value="Glycoside hydrolase/deacetylase"/>
    <property type="match status" value="1"/>
</dbReference>
<sequence length="227" mass="24955">MKRSWWLWAMTAVCVLLSPVQAQKGPEKFVALTFDDGPTPGVTERLLEGLADRYVSATFFLCGYRMENAPQLVEQIAENGHELGVHGYSHCYLNDLPRDKVVEEITTTSERIAALTGQRPTVLRPPGGLLSDTVRETAAELGLPIILWNVDTMDWCCDNPQTVAQRIVEAVEDGSIVLLHDLHDSSVQGVLLAIDQLEAQGYQFCTVSELALVHNGTLEPGVAYGCF</sequence>
<protein>
    <submittedName>
        <fullName evidence="5">Polysaccharide deacetylase family protein</fullName>
    </submittedName>
</protein>
<keyword evidence="3" id="KW-0732">Signal</keyword>
<evidence type="ECO:0000313" key="5">
    <source>
        <dbReference type="EMBL" id="HIS63907.1"/>
    </source>
</evidence>
<reference evidence="5" key="2">
    <citation type="journal article" date="2021" name="PeerJ">
        <title>Extensive microbial diversity within the chicken gut microbiome revealed by metagenomics and culture.</title>
        <authorList>
            <person name="Gilroy R."/>
            <person name="Ravi A."/>
            <person name="Getino M."/>
            <person name="Pursley I."/>
            <person name="Horton D.L."/>
            <person name="Alikhan N.F."/>
            <person name="Baker D."/>
            <person name="Gharbi K."/>
            <person name="Hall N."/>
            <person name="Watson M."/>
            <person name="Adriaenssens E.M."/>
            <person name="Foster-Nyarko E."/>
            <person name="Jarju S."/>
            <person name="Secka A."/>
            <person name="Antonio M."/>
            <person name="Oren A."/>
            <person name="Chaudhuri R.R."/>
            <person name="La Ragione R."/>
            <person name="Hildebrand F."/>
            <person name="Pallen M.J."/>
        </authorList>
    </citation>
    <scope>NUCLEOTIDE SEQUENCE</scope>
    <source>
        <strain evidence="5">ChiBcec16-1751</strain>
    </source>
</reference>
<dbReference type="PANTHER" id="PTHR10587">
    <property type="entry name" value="GLYCOSYL TRANSFERASE-RELATED"/>
    <property type="match status" value="1"/>
</dbReference>